<dbReference type="OrthoDB" id="6260732at2759"/>
<dbReference type="Pfam" id="PF08623">
    <property type="entry name" value="TIP120"/>
    <property type="match status" value="1"/>
</dbReference>
<evidence type="ECO:0000256" key="2">
    <source>
        <dbReference type="ARBA" id="ARBA00022737"/>
    </source>
</evidence>
<proteinExistence type="inferred from homology"/>
<comment type="similarity">
    <text evidence="1">Belongs to the CAND family.</text>
</comment>
<protein>
    <submittedName>
        <fullName evidence="7">Cullin-associated nedd8-dissociated protein 1</fullName>
    </submittedName>
</protein>
<keyword evidence="2" id="KW-0677">Repeat</keyword>
<dbReference type="SUPFAM" id="SSF48371">
    <property type="entry name" value="ARM repeat"/>
    <property type="match status" value="1"/>
</dbReference>
<keyword evidence="8" id="KW-1185">Reference proteome</keyword>
<evidence type="ECO:0000256" key="4">
    <source>
        <dbReference type="SAM" id="Coils"/>
    </source>
</evidence>
<feature type="domain" description="TATA-binding protein interacting (TIP20)" evidence="6">
    <location>
        <begin position="1160"/>
        <end position="1334"/>
    </location>
</feature>
<dbReference type="InterPro" id="IPR016024">
    <property type="entry name" value="ARM-type_fold"/>
</dbReference>
<dbReference type="Pfam" id="PF25782">
    <property type="entry name" value="TPR_CAND1"/>
    <property type="match status" value="1"/>
</dbReference>
<dbReference type="PANTHER" id="PTHR12696">
    <property type="entry name" value="TIP120"/>
    <property type="match status" value="1"/>
</dbReference>
<dbReference type="Proteomes" id="UP000037904">
    <property type="component" value="Unassembled WGS sequence"/>
</dbReference>
<dbReference type="Gene3D" id="1.25.10.10">
    <property type="entry name" value="Leucine-rich Repeat Variant"/>
    <property type="match status" value="1"/>
</dbReference>
<comment type="caution">
    <text evidence="7">The sequence shown here is derived from an EMBL/GenBank/DDBJ whole genome shotgun (WGS) entry which is preliminary data.</text>
</comment>
<keyword evidence="4" id="KW-0175">Coiled coil</keyword>
<keyword evidence="3" id="KW-0833">Ubl conjugation pathway</keyword>
<reference evidence="7 8" key="1">
    <citation type="submission" date="2015-04" db="EMBL/GenBank/DDBJ databases">
        <title>The draft genome sequence of Fusarium langsethiae, a T-2/HT-2 mycotoxin producer.</title>
        <authorList>
            <person name="Lysoe E."/>
            <person name="Divon H.H."/>
            <person name="Terzi V."/>
            <person name="Orru L."/>
            <person name="Lamontanara A."/>
            <person name="Kolseth A.-K."/>
            <person name="Frandsen R.J."/>
            <person name="Nielsen K."/>
            <person name="Thrane U."/>
        </authorList>
    </citation>
    <scope>NUCLEOTIDE SEQUENCE [LARGE SCALE GENOMIC DNA]</scope>
    <source>
        <strain evidence="7 8">Fl201059</strain>
    </source>
</reference>
<feature type="coiled-coil region" evidence="4">
    <location>
        <begin position="732"/>
        <end position="759"/>
    </location>
</feature>
<organism evidence="7 8">
    <name type="scientific">Fusarium langsethiae</name>
    <dbReference type="NCBI Taxonomy" id="179993"/>
    <lineage>
        <taxon>Eukaryota</taxon>
        <taxon>Fungi</taxon>
        <taxon>Dikarya</taxon>
        <taxon>Ascomycota</taxon>
        <taxon>Pezizomycotina</taxon>
        <taxon>Sordariomycetes</taxon>
        <taxon>Hypocreomycetidae</taxon>
        <taxon>Hypocreales</taxon>
        <taxon>Nectriaceae</taxon>
        <taxon>Fusarium</taxon>
    </lineage>
</organism>
<accession>A0A0N0DHQ4</accession>
<sequence length="1356" mass="147874">MASTQINATPQAVMGHVQKLSENDPDFRFMALNDLLQLLNHAKPDFLQNDYNIAARTVDSIIKTLDDQNGEVQNLAVKCLGPFVGKVPTPVIAPMIEKLSSLKLKNSVDNAVPSMALRNVIIALPRPVPGIPPAADVQEAYSAISRVLIPRLIGPGPKTQVPKNPKIPLPAVPEGLLQNESDLNAEAVDVLIEVVRCFGPMLVHVEVEAMQEVVIQLLESEKGTSVVKKRAVVAISMLAVYLSDEHLQEVVRRITNGLSKQCSPVTRRLYISILGSMARSIPSRFGPHLADTAPLVLKALGEEELEEHLEALSDGDDLGQDFNEIREAALVALEAFLASCPQEMRPFTDQTIEACLRFLRYDPNYNVDDEDEDMDDEEDDDEMDDEDDEFDVDGFEDDDDDASWKVRRCAAKTLYILISTRGSGDLLENGVLYNQTAPSLIKRIAEREENVRLEVISALSLLVRKTGEGLHTPDLSLEDFEPESESRIPISRKRRRQSSGGGTTASQFMSGSGLISPIQEKIPPSGPRADLARLTPSIIKVITKQLKGKTIPTKQAVISLLDDIVSVQHGGLAEYLDQVIGPIIDAIQPSGSTHVSANLSSHAGSSSATPSTLRITALGVISDIAKTHSSTILQPYLTKIVDGVTSAANNRYYKISSEAIRTVEELVKTITPPRSRNAASKYKAELDKLYTVILDRSSAQDADAEVRQRAIHALGVLVSRTSTSEGSSLLSEDKVKAALDILQERLKNETTRLAAVRAVENVARFAKSPGQLETQWIQDVALELSAQLRKANRSLRGSSIIALRNLALSPATKGQLESGTIQGIVADLMPIITNSDTHLLGPTLIILAKLVPEHPELVVTDEMITALSDLLKQHYAGIVLDQLLLFVSSIGENGAGHGLMQGLLKDVSVAGDSPVVGKVIGTLLVTGGESVGVKLDSFVTELYTSAKSGDEARVSLALAVLGEAGKRLGTSSTLKPDLFLDQFHDEPDKVSLSAAVALGQAGSGNVPEFLPVILKTMQKGGNTQYLLIQSVKEILQAISAQSTDLRNYAPAIWEELLKASDNADNKVVCAECVGRLVTLDPAVFVPRLQALLEDKSLGIRGMAVQAVRYTLPESDEVLDAMLRDVLISMLLTILQDSDMDIRRLAMTTLTTAARTKPDMILPYLGKLMPYVLQESVIKKELVREVMMGPFKHTVDDGLEVRKSAYETLYALMETAFSRINNIDFYDRVVAGLKDDNDIRQLCNLMVTKLIAIDPDETTRRLNSIAEAYRSVLSVKLKDNAVKQDLEKQEEANKSILRVTLLLGEKMKATTGNAGAATSNAGAASTWTGYWEWVNKEFEKQLRGLREENSQLQTRMV</sequence>
<feature type="compositionally biased region" description="Acidic residues" evidence="5">
    <location>
        <begin position="367"/>
        <end position="396"/>
    </location>
</feature>
<gene>
    <name evidence="7" type="ORF">FLAG1_01191</name>
</gene>
<dbReference type="InterPro" id="IPR011989">
    <property type="entry name" value="ARM-like"/>
</dbReference>
<evidence type="ECO:0000256" key="1">
    <source>
        <dbReference type="ARBA" id="ARBA00007657"/>
    </source>
</evidence>
<evidence type="ECO:0000313" key="7">
    <source>
        <dbReference type="EMBL" id="KPA45871.1"/>
    </source>
</evidence>
<dbReference type="EMBL" id="JXCE01000009">
    <property type="protein sequence ID" value="KPA45871.1"/>
    <property type="molecule type" value="Genomic_DNA"/>
</dbReference>
<evidence type="ECO:0000256" key="3">
    <source>
        <dbReference type="ARBA" id="ARBA00022786"/>
    </source>
</evidence>
<dbReference type="InterPro" id="IPR013932">
    <property type="entry name" value="TATA-bd_TIP120"/>
</dbReference>
<feature type="region of interest" description="Disordered" evidence="5">
    <location>
        <begin position="366"/>
        <end position="396"/>
    </location>
</feature>
<evidence type="ECO:0000256" key="5">
    <source>
        <dbReference type="SAM" id="MobiDB-lite"/>
    </source>
</evidence>
<evidence type="ECO:0000259" key="6">
    <source>
        <dbReference type="Pfam" id="PF08623"/>
    </source>
</evidence>
<dbReference type="GO" id="GO:0010265">
    <property type="term" value="P:SCF complex assembly"/>
    <property type="evidence" value="ECO:0007669"/>
    <property type="project" value="InterPro"/>
</dbReference>
<dbReference type="InterPro" id="IPR039852">
    <property type="entry name" value="CAND1/CAND2"/>
</dbReference>
<name>A0A0N0DHQ4_FUSLA</name>
<feature type="region of interest" description="Disordered" evidence="5">
    <location>
        <begin position="472"/>
        <end position="510"/>
    </location>
</feature>
<evidence type="ECO:0000313" key="8">
    <source>
        <dbReference type="Proteomes" id="UP000037904"/>
    </source>
</evidence>